<proteinExistence type="predicted"/>
<dbReference type="AlphaFoldDB" id="A0A1B7T9P2"/>
<dbReference type="InterPro" id="IPR037147">
    <property type="entry name" value="Ribosomal_bL28_sf"/>
</dbReference>
<dbReference type="PANTHER" id="PTHR13528:SF2">
    <property type="entry name" value="LARGE RIBOSOMAL SUBUNIT PROTEIN BL28M"/>
    <property type="match status" value="1"/>
</dbReference>
<sequence length="289" mass="33628">MFSTVKTTKSFGQRYFSATPNANGRAIKEIKTYLLKDRVHLRPTTVRAVPKKRIIKKANEKLQVGQVIMRKTLPKKKEGLPEYLYGESPFYTQSNHGLYGGFFPYTVEKETASKGKTRVVRKPHVISKDLYSATLDAKLHLNLVMRVYQTIQKEGGLDSYLTKNKSHRIKELGPKGWELRCKVLIQQDKNLQNYLKGHKNVIIDKDGKPCPVFFELDSYEFKVPKEYIVNSLYKLEKINNREFDVKLITDDKILSMMEKFQLPISFYTIEKFEVDMANIEKQLEEATLF</sequence>
<dbReference type="Gene3D" id="2.30.170.40">
    <property type="entry name" value="Ribosomal protein L28/L24"/>
    <property type="match status" value="1"/>
</dbReference>
<keyword evidence="2" id="KW-1185">Reference proteome</keyword>
<evidence type="ECO:0008006" key="3">
    <source>
        <dbReference type="Google" id="ProtNLM"/>
    </source>
</evidence>
<reference evidence="2" key="1">
    <citation type="journal article" date="2016" name="Proc. Natl. Acad. Sci. U.S.A.">
        <title>Comparative genomics of biotechnologically important yeasts.</title>
        <authorList>
            <person name="Riley R."/>
            <person name="Haridas S."/>
            <person name="Wolfe K.H."/>
            <person name="Lopes M.R."/>
            <person name="Hittinger C.T."/>
            <person name="Goeker M."/>
            <person name="Salamov A.A."/>
            <person name="Wisecaver J.H."/>
            <person name="Long T.M."/>
            <person name="Calvey C.H."/>
            <person name="Aerts A.L."/>
            <person name="Barry K.W."/>
            <person name="Choi C."/>
            <person name="Clum A."/>
            <person name="Coughlan A.Y."/>
            <person name="Deshpande S."/>
            <person name="Douglass A.P."/>
            <person name="Hanson S.J."/>
            <person name="Klenk H.-P."/>
            <person name="LaButti K.M."/>
            <person name="Lapidus A."/>
            <person name="Lindquist E.A."/>
            <person name="Lipzen A.M."/>
            <person name="Meier-Kolthoff J.P."/>
            <person name="Ohm R.A."/>
            <person name="Otillar R.P."/>
            <person name="Pangilinan J.L."/>
            <person name="Peng Y."/>
            <person name="Rokas A."/>
            <person name="Rosa C.A."/>
            <person name="Scheuner C."/>
            <person name="Sibirny A.A."/>
            <person name="Slot J.C."/>
            <person name="Stielow J.B."/>
            <person name="Sun H."/>
            <person name="Kurtzman C.P."/>
            <person name="Blackwell M."/>
            <person name="Grigoriev I.V."/>
            <person name="Jeffries T.W."/>
        </authorList>
    </citation>
    <scope>NUCLEOTIDE SEQUENCE [LARGE SCALE GENOMIC DNA]</scope>
    <source>
        <strain evidence="2">NRRL Y-1626</strain>
    </source>
</reference>
<dbReference type="InterPro" id="IPR026569">
    <property type="entry name" value="Ribosomal_bL28"/>
</dbReference>
<protein>
    <recommendedName>
        <fullName evidence="3">Ribosomal protein L28</fullName>
    </recommendedName>
</protein>
<dbReference type="GO" id="GO:0003735">
    <property type="term" value="F:structural constituent of ribosome"/>
    <property type="evidence" value="ECO:0007669"/>
    <property type="project" value="InterPro"/>
</dbReference>
<dbReference type="Proteomes" id="UP000092321">
    <property type="component" value="Unassembled WGS sequence"/>
</dbReference>
<dbReference type="OrthoDB" id="361870at2759"/>
<evidence type="ECO:0000313" key="2">
    <source>
        <dbReference type="Proteomes" id="UP000092321"/>
    </source>
</evidence>
<gene>
    <name evidence="1" type="ORF">HANVADRAFT_53936</name>
</gene>
<comment type="caution">
    <text evidence="1">The sequence shown here is derived from an EMBL/GenBank/DDBJ whole genome shotgun (WGS) entry which is preliminary data.</text>
</comment>
<accession>A0A1B7T9P2</accession>
<evidence type="ECO:0000313" key="1">
    <source>
        <dbReference type="EMBL" id="OBA25420.1"/>
    </source>
</evidence>
<dbReference type="EMBL" id="LXPE01000110">
    <property type="protein sequence ID" value="OBA25420.1"/>
    <property type="molecule type" value="Genomic_DNA"/>
</dbReference>
<dbReference type="GO" id="GO:0005762">
    <property type="term" value="C:mitochondrial large ribosomal subunit"/>
    <property type="evidence" value="ECO:0007669"/>
    <property type="project" value="TreeGrafter"/>
</dbReference>
<organism evidence="1 2">
    <name type="scientific">Hanseniaspora valbyensis NRRL Y-1626</name>
    <dbReference type="NCBI Taxonomy" id="766949"/>
    <lineage>
        <taxon>Eukaryota</taxon>
        <taxon>Fungi</taxon>
        <taxon>Dikarya</taxon>
        <taxon>Ascomycota</taxon>
        <taxon>Saccharomycotina</taxon>
        <taxon>Saccharomycetes</taxon>
        <taxon>Saccharomycodales</taxon>
        <taxon>Saccharomycodaceae</taxon>
        <taxon>Hanseniaspora</taxon>
    </lineage>
</organism>
<dbReference type="PANTHER" id="PTHR13528">
    <property type="entry name" value="39S RIBOSOMAL PROTEIN L28, MITOCHONDRIAL"/>
    <property type="match status" value="1"/>
</dbReference>
<name>A0A1B7T9P2_9ASCO</name>